<accession>A0A0F9L6S2</accession>
<dbReference type="PANTHER" id="PTHR43356">
    <property type="entry name" value="PHOSPHATE ACETYLTRANSFERASE"/>
    <property type="match status" value="1"/>
</dbReference>
<dbReference type="Pfam" id="PF13500">
    <property type="entry name" value="AAA_26"/>
    <property type="match status" value="1"/>
</dbReference>
<reference evidence="1" key="1">
    <citation type="journal article" date="2015" name="Nature">
        <title>Complex archaea that bridge the gap between prokaryotes and eukaryotes.</title>
        <authorList>
            <person name="Spang A."/>
            <person name="Saw J.H."/>
            <person name="Jorgensen S.L."/>
            <person name="Zaremba-Niedzwiedzka K."/>
            <person name="Martijn J."/>
            <person name="Lind A.E."/>
            <person name="van Eijk R."/>
            <person name="Schleper C."/>
            <person name="Guy L."/>
            <person name="Ettema T.J."/>
        </authorList>
    </citation>
    <scope>NUCLEOTIDE SEQUENCE</scope>
</reference>
<dbReference type="CDD" id="cd03109">
    <property type="entry name" value="DTBS"/>
    <property type="match status" value="1"/>
</dbReference>
<gene>
    <name evidence="1" type="ORF">LCGC14_1251070</name>
</gene>
<dbReference type="Gene3D" id="3.40.50.300">
    <property type="entry name" value="P-loop containing nucleotide triphosphate hydrolases"/>
    <property type="match status" value="1"/>
</dbReference>
<evidence type="ECO:0000313" key="1">
    <source>
        <dbReference type="EMBL" id="KKM89203.1"/>
    </source>
</evidence>
<evidence type="ECO:0008006" key="2">
    <source>
        <dbReference type="Google" id="ProtNLM"/>
    </source>
</evidence>
<dbReference type="SUPFAM" id="SSF52540">
    <property type="entry name" value="P-loop containing nucleoside triphosphate hydrolases"/>
    <property type="match status" value="1"/>
</dbReference>
<dbReference type="InterPro" id="IPR050500">
    <property type="entry name" value="Phos_Acetyltrans/Butyryltrans"/>
</dbReference>
<comment type="caution">
    <text evidence="1">The sequence shown here is derived from an EMBL/GenBank/DDBJ whole genome shotgun (WGS) entry which is preliminary data.</text>
</comment>
<organism evidence="1">
    <name type="scientific">marine sediment metagenome</name>
    <dbReference type="NCBI Taxonomy" id="412755"/>
    <lineage>
        <taxon>unclassified sequences</taxon>
        <taxon>metagenomes</taxon>
        <taxon>ecological metagenomes</taxon>
    </lineage>
</organism>
<dbReference type="AlphaFoldDB" id="A0A0F9L6S2"/>
<dbReference type="EMBL" id="LAZR01006856">
    <property type="protein sequence ID" value="KKM89203.1"/>
    <property type="molecule type" value="Genomic_DNA"/>
</dbReference>
<proteinExistence type="predicted"/>
<dbReference type="PANTHER" id="PTHR43356:SF2">
    <property type="entry name" value="PHOSPHATE ACETYLTRANSFERASE"/>
    <property type="match status" value="1"/>
</dbReference>
<protein>
    <recommendedName>
        <fullName evidence="2">DRTGG domain-containing protein</fullName>
    </recommendedName>
</protein>
<feature type="non-terminal residue" evidence="1">
    <location>
        <position position="241"/>
    </location>
</feature>
<sequence>MVKAFYLSSLRERAGKSFLSLGFIQKLQKEGKSFAYFKPIGVPKAAFSDKKDPDVSFILNTVYKTLHPYELISPVSIPDAYYIDLIDSNKREEYLQLIKKAYDELTKDVEYIIVEGNPSIRKFVRVGIDDVSIAQMLGIKDLIFVSTDSSDRCIDNFFFTKNYFEFRKMNILGILFNKIDFEYIARINELSEDHISRYNIPLLGIIERSVELFSPRVSELKEQIGGELINEPASPGLNNIV</sequence>
<name>A0A0F9L6S2_9ZZZZ</name>
<dbReference type="InterPro" id="IPR027417">
    <property type="entry name" value="P-loop_NTPase"/>
</dbReference>